<dbReference type="Gene3D" id="1.10.150.210">
    <property type="entry name" value="Phosphoserine phosphatase, domain 2"/>
    <property type="match status" value="1"/>
</dbReference>
<dbReference type="SFLD" id="SFLDG01137">
    <property type="entry name" value="C1.6.1:_Phosphoserine_Phosphat"/>
    <property type="match status" value="1"/>
</dbReference>
<dbReference type="NCBIfam" id="TIGR01488">
    <property type="entry name" value="HAD-SF-IB"/>
    <property type="match status" value="1"/>
</dbReference>
<dbReference type="EC" id="3.1.3.3" evidence="4"/>
<dbReference type="RefSeq" id="WP_135796251.1">
    <property type="nucleotide sequence ID" value="NZ_CP032096.1"/>
</dbReference>
<dbReference type="NCBIfam" id="TIGR00338">
    <property type="entry name" value="serB"/>
    <property type="match status" value="1"/>
</dbReference>
<dbReference type="SFLD" id="SFLDG01136">
    <property type="entry name" value="C1.6:_Phosphoserine_Phosphatas"/>
    <property type="match status" value="1"/>
</dbReference>
<dbReference type="GO" id="GO:0000287">
    <property type="term" value="F:magnesium ion binding"/>
    <property type="evidence" value="ECO:0007669"/>
    <property type="project" value="TreeGrafter"/>
</dbReference>
<dbReference type="SFLD" id="SFLDF00029">
    <property type="entry name" value="phosphoserine_phosphatase"/>
    <property type="match status" value="1"/>
</dbReference>
<comment type="catalytic activity">
    <reaction evidence="13">
        <text>O-phospho-D-serine + H2O = D-serine + phosphate</text>
        <dbReference type="Rhea" id="RHEA:24873"/>
        <dbReference type="ChEBI" id="CHEBI:15377"/>
        <dbReference type="ChEBI" id="CHEBI:35247"/>
        <dbReference type="ChEBI" id="CHEBI:43474"/>
        <dbReference type="ChEBI" id="CHEBI:58680"/>
        <dbReference type="EC" id="3.1.3.3"/>
    </reaction>
</comment>
<dbReference type="Gene3D" id="3.30.70.2020">
    <property type="match status" value="1"/>
</dbReference>
<keyword evidence="6" id="KW-0028">Amino-acid biosynthesis</keyword>
<dbReference type="SFLD" id="SFLDS00003">
    <property type="entry name" value="Haloacid_Dehalogenase"/>
    <property type="match status" value="1"/>
</dbReference>
<evidence type="ECO:0000256" key="5">
    <source>
        <dbReference type="ARBA" id="ARBA00015196"/>
    </source>
</evidence>
<evidence type="ECO:0000256" key="10">
    <source>
        <dbReference type="ARBA" id="ARBA00023299"/>
    </source>
</evidence>
<evidence type="ECO:0000256" key="13">
    <source>
        <dbReference type="ARBA" id="ARBA00048523"/>
    </source>
</evidence>
<dbReference type="PANTHER" id="PTHR43344">
    <property type="entry name" value="PHOSPHOSERINE PHOSPHATASE"/>
    <property type="match status" value="1"/>
</dbReference>
<gene>
    <name evidence="15" type="primary">serB</name>
    <name evidence="15" type="ORF">GHNINEIG_01713</name>
</gene>
<comment type="cofactor">
    <cofactor evidence="1">
        <name>Mg(2+)</name>
        <dbReference type="ChEBI" id="CHEBI:18420"/>
    </cofactor>
</comment>
<keyword evidence="9" id="KW-0460">Magnesium</keyword>
<keyword evidence="8 15" id="KW-0378">Hydrolase</keyword>
<dbReference type="InterPro" id="IPR023214">
    <property type="entry name" value="HAD_sf"/>
</dbReference>
<feature type="active site" description="Nucleophile" evidence="14">
    <location>
        <position position="74"/>
    </location>
</feature>
<evidence type="ECO:0000256" key="8">
    <source>
        <dbReference type="ARBA" id="ARBA00022801"/>
    </source>
</evidence>
<dbReference type="PANTHER" id="PTHR43344:SF2">
    <property type="entry name" value="PHOSPHOSERINE PHOSPHATASE"/>
    <property type="match status" value="1"/>
</dbReference>
<dbReference type="Gene3D" id="3.40.50.1000">
    <property type="entry name" value="HAD superfamily/HAD-like"/>
    <property type="match status" value="1"/>
</dbReference>
<dbReference type="EMBL" id="CP032096">
    <property type="protein sequence ID" value="QBZ83652.1"/>
    <property type="molecule type" value="Genomic_DNA"/>
</dbReference>
<dbReference type="GO" id="GO:0005737">
    <property type="term" value="C:cytoplasm"/>
    <property type="evidence" value="ECO:0007669"/>
    <property type="project" value="TreeGrafter"/>
</dbReference>
<dbReference type="GO" id="GO:0036424">
    <property type="term" value="F:L-phosphoserine phosphatase activity"/>
    <property type="evidence" value="ECO:0007669"/>
    <property type="project" value="InterPro"/>
</dbReference>
<feature type="active site" description="Proton donor" evidence="14">
    <location>
        <position position="76"/>
    </location>
</feature>
<accession>A0A4P7P2U6</accession>
<evidence type="ECO:0000313" key="15">
    <source>
        <dbReference type="EMBL" id="QBZ83652.1"/>
    </source>
</evidence>
<evidence type="ECO:0000256" key="11">
    <source>
        <dbReference type="ARBA" id="ARBA00031693"/>
    </source>
</evidence>
<reference evidence="15 16" key="1">
    <citation type="submission" date="2018-08" db="EMBL/GenBank/DDBJ databases">
        <title>Horizontal acquisition of hydrogen conversion ability and other habitat adaptations in Hydrogenovibrio crunogenus strains.</title>
        <authorList>
            <person name="Gonnella G."/>
            <person name="Adam N."/>
            <person name="Perner M."/>
        </authorList>
    </citation>
    <scope>NUCLEOTIDE SEQUENCE [LARGE SCALE GENOMIC DNA]</scope>
    <source>
        <strain evidence="15 16">SP-41</strain>
    </source>
</reference>
<dbReference type="GO" id="GO:0006564">
    <property type="term" value="P:L-serine biosynthetic process"/>
    <property type="evidence" value="ECO:0007669"/>
    <property type="project" value="UniProtKB-KW"/>
</dbReference>
<dbReference type="CDD" id="cd07500">
    <property type="entry name" value="HAD_PSP"/>
    <property type="match status" value="1"/>
</dbReference>
<evidence type="ECO:0000256" key="1">
    <source>
        <dbReference type="ARBA" id="ARBA00001946"/>
    </source>
</evidence>
<evidence type="ECO:0000256" key="14">
    <source>
        <dbReference type="PIRSR" id="PIRSR604469-1"/>
    </source>
</evidence>
<evidence type="ECO:0000256" key="3">
    <source>
        <dbReference type="ARBA" id="ARBA00009184"/>
    </source>
</evidence>
<proteinExistence type="inferred from homology"/>
<dbReference type="AlphaFoldDB" id="A0A4P7P2U6"/>
<evidence type="ECO:0000256" key="9">
    <source>
        <dbReference type="ARBA" id="ARBA00022842"/>
    </source>
</evidence>
<evidence type="ECO:0000313" key="16">
    <source>
        <dbReference type="Proteomes" id="UP000296201"/>
    </source>
</evidence>
<evidence type="ECO:0000256" key="12">
    <source>
        <dbReference type="ARBA" id="ARBA00048138"/>
    </source>
</evidence>
<evidence type="ECO:0000256" key="2">
    <source>
        <dbReference type="ARBA" id="ARBA00005135"/>
    </source>
</evidence>
<dbReference type="SUPFAM" id="SSF56784">
    <property type="entry name" value="HAD-like"/>
    <property type="match status" value="1"/>
</dbReference>
<evidence type="ECO:0000256" key="7">
    <source>
        <dbReference type="ARBA" id="ARBA00022723"/>
    </source>
</evidence>
<protein>
    <recommendedName>
        <fullName evidence="5">Phosphoserine phosphatase</fullName>
        <ecNumber evidence="4">3.1.3.3</ecNumber>
    </recommendedName>
    <alternativeName>
        <fullName evidence="11">O-phosphoserine phosphohydrolase</fullName>
    </alternativeName>
</protein>
<sequence length="275" mass="30089">MTTIIIHENALTFEQSNQIKRALAVPEKVDNHFRVTVDECSAEKIAELSEKLSIDMNILPEHFNAGDIKLLISDMDSTLIGIECVDEIADMMDLKPQVSEITEAAMRGELNFESSLTKRVALLKGLNTSALQKVFDERLFLNPGAETWIAGLKEKNIAFALVSGGFTFFTDRLKKQLELDYARANILDEAEGCLTGKIQGDIVGAEAKAAFLQEICNELGISLNQTIAIGDGANDLLMMNEAGLSIAYHAKPKVQTQSDVAINRGGLDKVLDFLA</sequence>
<keyword evidence="10" id="KW-0718">Serine biosynthesis</keyword>
<comment type="similarity">
    <text evidence="3">Belongs to the HAD-like hydrolase superfamily. SerB family.</text>
</comment>
<evidence type="ECO:0000256" key="4">
    <source>
        <dbReference type="ARBA" id="ARBA00012640"/>
    </source>
</evidence>
<name>A0A4P7P2U6_9GAMM</name>
<dbReference type="Proteomes" id="UP000296201">
    <property type="component" value="Chromosome"/>
</dbReference>
<dbReference type="OrthoDB" id="9792539at2"/>
<dbReference type="InterPro" id="IPR050582">
    <property type="entry name" value="HAD-like_SerB"/>
</dbReference>
<comment type="catalytic activity">
    <reaction evidence="12">
        <text>O-phospho-L-serine + H2O = L-serine + phosphate</text>
        <dbReference type="Rhea" id="RHEA:21208"/>
        <dbReference type="ChEBI" id="CHEBI:15377"/>
        <dbReference type="ChEBI" id="CHEBI:33384"/>
        <dbReference type="ChEBI" id="CHEBI:43474"/>
        <dbReference type="ChEBI" id="CHEBI:57524"/>
        <dbReference type="EC" id="3.1.3.3"/>
    </reaction>
</comment>
<keyword evidence="16" id="KW-1185">Reference proteome</keyword>
<keyword evidence="7" id="KW-0479">Metal-binding</keyword>
<comment type="pathway">
    <text evidence="2">Amino-acid biosynthesis; L-serine biosynthesis; L-serine from 3-phospho-D-glycerate: step 3/3.</text>
</comment>
<organism evidence="15 16">
    <name type="scientific">Hydrogenovibrio crunogenus</name>
    <dbReference type="NCBI Taxonomy" id="39765"/>
    <lineage>
        <taxon>Bacteria</taxon>
        <taxon>Pseudomonadati</taxon>
        <taxon>Pseudomonadota</taxon>
        <taxon>Gammaproteobacteria</taxon>
        <taxon>Thiotrichales</taxon>
        <taxon>Piscirickettsiaceae</taxon>
        <taxon>Hydrogenovibrio</taxon>
    </lineage>
</organism>
<dbReference type="Pfam" id="PF00702">
    <property type="entry name" value="Hydrolase"/>
    <property type="match status" value="1"/>
</dbReference>
<dbReference type="InterPro" id="IPR004469">
    <property type="entry name" value="PSP"/>
</dbReference>
<evidence type="ECO:0000256" key="6">
    <source>
        <dbReference type="ARBA" id="ARBA00022605"/>
    </source>
</evidence>
<dbReference type="UniPathway" id="UPA00135">
    <property type="reaction ID" value="UER00198"/>
</dbReference>
<dbReference type="InterPro" id="IPR036412">
    <property type="entry name" value="HAD-like_sf"/>
</dbReference>